<dbReference type="InterPro" id="IPR002625">
    <property type="entry name" value="Smr_dom"/>
</dbReference>
<dbReference type="Proteomes" id="UP001501410">
    <property type="component" value="Unassembled WGS sequence"/>
</dbReference>
<dbReference type="Gene3D" id="3.30.1370.110">
    <property type="match status" value="1"/>
</dbReference>
<sequence length="331" mass="38725">MKFSVGDKMVIRRSGEEGYIVSLLDGQMAEVSVNGTIFPIYLDEIDHPYLRWFTQKNQEKKKVLREQIPAEPLREQPAKVVSGIHFTFLPEFRIVDMEERVVQLKLYLANETAHRIRVTYEVRTAEEHLFSYTGMLQPFTDLYLHHLSWETMQEAPRFSWDIRPDDAPQLAPYQEQLKIRPVKLFEYINELLASNSPTFRITLLRGFDVLKATAPQPQRDRPVPQLPRALRSIQDIPRYELDLHIEQLMPDTKGLSNTEMLDIQLAELKRYLRIALTNRQDRMLIVHGLGKGVLRQEVHKLLKATEWVDRIEDGWQAGYGFGATLVHFKYL</sequence>
<reference evidence="3" key="1">
    <citation type="journal article" date="2019" name="Int. J. Syst. Evol. Microbiol.">
        <title>The Global Catalogue of Microorganisms (GCM) 10K type strain sequencing project: providing services to taxonomists for standard genome sequencing and annotation.</title>
        <authorList>
            <consortium name="The Broad Institute Genomics Platform"/>
            <consortium name="The Broad Institute Genome Sequencing Center for Infectious Disease"/>
            <person name="Wu L."/>
            <person name="Ma J."/>
        </authorList>
    </citation>
    <scope>NUCLEOTIDE SEQUENCE [LARGE SCALE GENOMIC DNA]</scope>
    <source>
        <strain evidence="3">JCM 31921</strain>
    </source>
</reference>
<dbReference type="Pfam" id="PF01713">
    <property type="entry name" value="Smr"/>
    <property type="match status" value="1"/>
</dbReference>
<protein>
    <submittedName>
        <fullName evidence="2">DUF2027 domain-containing protein</fullName>
    </submittedName>
</protein>
<dbReference type="RefSeq" id="WP_344821652.1">
    <property type="nucleotide sequence ID" value="NZ_BAABEZ010000001.1"/>
</dbReference>
<dbReference type="SUPFAM" id="SSF158949">
    <property type="entry name" value="Smr-associated domain-like"/>
    <property type="match status" value="1"/>
</dbReference>
<dbReference type="Gene3D" id="2.60.40.1600">
    <property type="entry name" value="Smr-associated-like"/>
    <property type="match status" value="1"/>
</dbReference>
<evidence type="ECO:0000313" key="2">
    <source>
        <dbReference type="EMBL" id="GAA4448578.1"/>
    </source>
</evidence>
<name>A0ABP8MFG0_9BACT</name>
<gene>
    <name evidence="2" type="ORF">GCM10023092_01360</name>
</gene>
<feature type="domain" description="Smr" evidence="1">
    <location>
        <begin position="265"/>
        <end position="329"/>
    </location>
</feature>
<evidence type="ECO:0000259" key="1">
    <source>
        <dbReference type="Pfam" id="PF01713"/>
    </source>
</evidence>
<proteinExistence type="predicted"/>
<dbReference type="EMBL" id="BAABEZ010000001">
    <property type="protein sequence ID" value="GAA4448578.1"/>
    <property type="molecule type" value="Genomic_DNA"/>
</dbReference>
<dbReference type="InterPro" id="IPR036781">
    <property type="entry name" value="Smr_assoc-like_sf"/>
</dbReference>
<keyword evidence="3" id="KW-1185">Reference proteome</keyword>
<dbReference type="InterPro" id="IPR036063">
    <property type="entry name" value="Smr_dom_sf"/>
</dbReference>
<evidence type="ECO:0000313" key="3">
    <source>
        <dbReference type="Proteomes" id="UP001501410"/>
    </source>
</evidence>
<comment type="caution">
    <text evidence="2">The sequence shown here is derived from an EMBL/GenBank/DDBJ whole genome shotgun (WGS) entry which is preliminary data.</text>
</comment>
<organism evidence="2 3">
    <name type="scientific">Rurimicrobium arvi</name>
    <dbReference type="NCBI Taxonomy" id="2049916"/>
    <lineage>
        <taxon>Bacteria</taxon>
        <taxon>Pseudomonadati</taxon>
        <taxon>Bacteroidota</taxon>
        <taxon>Chitinophagia</taxon>
        <taxon>Chitinophagales</taxon>
        <taxon>Chitinophagaceae</taxon>
        <taxon>Rurimicrobium</taxon>
    </lineage>
</organism>
<accession>A0ABP8MFG0</accession>